<evidence type="ECO:0000313" key="1">
    <source>
        <dbReference type="EMBL" id="GFQ89300.1"/>
    </source>
</evidence>
<evidence type="ECO:0000313" key="2">
    <source>
        <dbReference type="Proteomes" id="UP000887116"/>
    </source>
</evidence>
<gene>
    <name evidence="1" type="ORF">TNCT_30531</name>
</gene>
<dbReference type="OrthoDB" id="10546111at2759"/>
<keyword evidence="2" id="KW-1185">Reference proteome</keyword>
<name>A0A8X6KWN7_TRICU</name>
<sequence length="89" mass="10121">MQLNFKSLTTLFFSAGRLSLSGRRSSIPAVAKRFRRNVHSFRSATRLFKGINLRMLREHRIKTKKAAATLGNQSLITKWASRLSDLVDS</sequence>
<dbReference type="AlphaFoldDB" id="A0A8X6KWN7"/>
<dbReference type="Proteomes" id="UP000887116">
    <property type="component" value="Unassembled WGS sequence"/>
</dbReference>
<dbReference type="EMBL" id="BMAO01033405">
    <property type="protein sequence ID" value="GFQ89300.1"/>
    <property type="molecule type" value="Genomic_DNA"/>
</dbReference>
<comment type="caution">
    <text evidence="1">The sequence shown here is derived from an EMBL/GenBank/DDBJ whole genome shotgun (WGS) entry which is preliminary data.</text>
</comment>
<accession>A0A8X6KWN7</accession>
<protein>
    <submittedName>
        <fullName evidence="1">Uncharacterized protein</fullName>
    </submittedName>
</protein>
<proteinExistence type="predicted"/>
<reference evidence="1" key="1">
    <citation type="submission" date="2020-07" db="EMBL/GenBank/DDBJ databases">
        <title>Multicomponent nature underlies the extraordinary mechanical properties of spider dragline silk.</title>
        <authorList>
            <person name="Kono N."/>
            <person name="Nakamura H."/>
            <person name="Mori M."/>
            <person name="Yoshida Y."/>
            <person name="Ohtoshi R."/>
            <person name="Malay A.D."/>
            <person name="Moran D.A.P."/>
            <person name="Tomita M."/>
            <person name="Numata K."/>
            <person name="Arakawa K."/>
        </authorList>
    </citation>
    <scope>NUCLEOTIDE SEQUENCE</scope>
</reference>
<organism evidence="1 2">
    <name type="scientific">Trichonephila clavata</name>
    <name type="common">Joro spider</name>
    <name type="synonym">Nephila clavata</name>
    <dbReference type="NCBI Taxonomy" id="2740835"/>
    <lineage>
        <taxon>Eukaryota</taxon>
        <taxon>Metazoa</taxon>
        <taxon>Ecdysozoa</taxon>
        <taxon>Arthropoda</taxon>
        <taxon>Chelicerata</taxon>
        <taxon>Arachnida</taxon>
        <taxon>Araneae</taxon>
        <taxon>Araneomorphae</taxon>
        <taxon>Entelegynae</taxon>
        <taxon>Araneoidea</taxon>
        <taxon>Nephilidae</taxon>
        <taxon>Trichonephila</taxon>
    </lineage>
</organism>